<dbReference type="AlphaFoldDB" id="A0AAD8LL30"/>
<feature type="transmembrane region" description="Helical" evidence="1">
    <location>
        <begin position="6"/>
        <end position="29"/>
    </location>
</feature>
<reference evidence="2" key="1">
    <citation type="journal article" date="2023" name="bioRxiv">
        <title>Improved chromosome-level genome assembly for marigold (Tagetes erecta).</title>
        <authorList>
            <person name="Jiang F."/>
            <person name="Yuan L."/>
            <person name="Wang S."/>
            <person name="Wang H."/>
            <person name="Xu D."/>
            <person name="Wang A."/>
            <person name="Fan W."/>
        </authorList>
    </citation>
    <scope>NUCLEOTIDE SEQUENCE</scope>
    <source>
        <strain evidence="2">WSJ</strain>
        <tissue evidence="2">Leaf</tissue>
    </source>
</reference>
<proteinExistence type="predicted"/>
<keyword evidence="1" id="KW-0812">Transmembrane</keyword>
<name>A0AAD8LL30_TARER</name>
<organism evidence="2 3">
    <name type="scientific">Tagetes erecta</name>
    <name type="common">African marigold</name>
    <dbReference type="NCBI Taxonomy" id="13708"/>
    <lineage>
        <taxon>Eukaryota</taxon>
        <taxon>Viridiplantae</taxon>
        <taxon>Streptophyta</taxon>
        <taxon>Embryophyta</taxon>
        <taxon>Tracheophyta</taxon>
        <taxon>Spermatophyta</taxon>
        <taxon>Magnoliopsida</taxon>
        <taxon>eudicotyledons</taxon>
        <taxon>Gunneridae</taxon>
        <taxon>Pentapetalae</taxon>
        <taxon>asterids</taxon>
        <taxon>campanulids</taxon>
        <taxon>Asterales</taxon>
        <taxon>Asteraceae</taxon>
        <taxon>Asteroideae</taxon>
        <taxon>Heliantheae alliance</taxon>
        <taxon>Tageteae</taxon>
        <taxon>Tagetes</taxon>
    </lineage>
</organism>
<sequence>MAHLSIVFMIYIILKSGIYHSFCLQNFIFKKNDVQGIMPIPYLNVDDLDIDDDHPSLLTCHLYFLEWQFSKEKGSQVGDDVSPACKEGFGCFVRPLGKSVVCIQLLMAKPETSDD</sequence>
<dbReference type="Proteomes" id="UP001229421">
    <property type="component" value="Unassembled WGS sequence"/>
</dbReference>
<comment type="caution">
    <text evidence="2">The sequence shown here is derived from an EMBL/GenBank/DDBJ whole genome shotgun (WGS) entry which is preliminary data.</text>
</comment>
<dbReference type="EMBL" id="JAUHHV010000001">
    <property type="protein sequence ID" value="KAK1440831.1"/>
    <property type="molecule type" value="Genomic_DNA"/>
</dbReference>
<gene>
    <name evidence="2" type="ORF">QVD17_06663</name>
</gene>
<evidence type="ECO:0000256" key="1">
    <source>
        <dbReference type="SAM" id="Phobius"/>
    </source>
</evidence>
<keyword evidence="3" id="KW-1185">Reference proteome</keyword>
<accession>A0AAD8LL30</accession>
<keyword evidence="1" id="KW-1133">Transmembrane helix</keyword>
<keyword evidence="1" id="KW-0472">Membrane</keyword>
<evidence type="ECO:0000313" key="2">
    <source>
        <dbReference type="EMBL" id="KAK1440831.1"/>
    </source>
</evidence>
<evidence type="ECO:0000313" key="3">
    <source>
        <dbReference type="Proteomes" id="UP001229421"/>
    </source>
</evidence>
<protein>
    <submittedName>
        <fullName evidence="2">Uncharacterized protein</fullName>
    </submittedName>
</protein>